<dbReference type="InterPro" id="IPR012808">
    <property type="entry name" value="CHP02453"/>
</dbReference>
<evidence type="ECO:0000313" key="2">
    <source>
        <dbReference type="Proteomes" id="UP000480178"/>
    </source>
</evidence>
<dbReference type="Pfam" id="PF09365">
    <property type="entry name" value="DUF2461"/>
    <property type="match status" value="1"/>
</dbReference>
<sequence length="217" mass="25083">MQETLNFLTALKENNQREWLEAHKSTYESTRKDFSDFVSQVLKEIIVFEPTFAPLEPKDCIFRLYRDVRFSKDKTPYKTNYSAYFAEGGRKSTKAGYYLHIEPGNKSMLAGGIYMPMPEELKKIRQEIDYNGETFTTILSQPDFVKYFGKLSGSTLKTIPKGYAADHPSIELLKHKDFTVFHQLTDAEVVKPGLLQHISHVWKTLKPLNDFLNQAVE</sequence>
<dbReference type="PANTHER" id="PTHR36452:SF1">
    <property type="entry name" value="DUF2461 DOMAIN-CONTAINING PROTEIN"/>
    <property type="match status" value="1"/>
</dbReference>
<dbReference type="PANTHER" id="PTHR36452">
    <property type="entry name" value="CHROMOSOME 12, WHOLE GENOME SHOTGUN SEQUENCE"/>
    <property type="match status" value="1"/>
</dbReference>
<organism evidence="1 2">
    <name type="scientific">Rhodocytophaga rosea</name>
    <dbReference type="NCBI Taxonomy" id="2704465"/>
    <lineage>
        <taxon>Bacteria</taxon>
        <taxon>Pseudomonadati</taxon>
        <taxon>Bacteroidota</taxon>
        <taxon>Cytophagia</taxon>
        <taxon>Cytophagales</taxon>
        <taxon>Rhodocytophagaceae</taxon>
        <taxon>Rhodocytophaga</taxon>
    </lineage>
</organism>
<name>A0A6C0GTJ0_9BACT</name>
<evidence type="ECO:0000313" key="1">
    <source>
        <dbReference type="EMBL" id="QHT71217.1"/>
    </source>
</evidence>
<dbReference type="AlphaFoldDB" id="A0A6C0GTJ0"/>
<dbReference type="InterPro" id="IPR015996">
    <property type="entry name" value="UCP028451"/>
</dbReference>
<dbReference type="EMBL" id="CP048222">
    <property type="protein sequence ID" value="QHT71217.1"/>
    <property type="molecule type" value="Genomic_DNA"/>
</dbReference>
<dbReference type="PIRSF" id="PIRSF028451">
    <property type="entry name" value="UCP028451"/>
    <property type="match status" value="1"/>
</dbReference>
<protein>
    <submittedName>
        <fullName evidence="1">DUF2461 domain-containing protein</fullName>
    </submittedName>
</protein>
<dbReference type="NCBIfam" id="TIGR02453">
    <property type="entry name" value="TIGR02453 family protein"/>
    <property type="match status" value="1"/>
</dbReference>
<keyword evidence="2" id="KW-1185">Reference proteome</keyword>
<accession>A0A6C0GTJ0</accession>
<reference evidence="1 2" key="1">
    <citation type="submission" date="2020-01" db="EMBL/GenBank/DDBJ databases">
        <authorList>
            <person name="Kim M.K."/>
        </authorList>
    </citation>
    <scope>NUCLEOTIDE SEQUENCE [LARGE SCALE GENOMIC DNA]</scope>
    <source>
        <strain evidence="1 2">172606-1</strain>
    </source>
</reference>
<dbReference type="KEGG" id="rhoz:GXP67_33485"/>
<dbReference type="RefSeq" id="WP_162447157.1">
    <property type="nucleotide sequence ID" value="NZ_CP048222.1"/>
</dbReference>
<proteinExistence type="predicted"/>
<gene>
    <name evidence="1" type="ORF">GXP67_33485</name>
</gene>
<dbReference type="Proteomes" id="UP000480178">
    <property type="component" value="Chromosome"/>
</dbReference>